<sequence length="103" mass="11964">MLWHEAWSKFRWSQGVASEGSAMNMLRGSLCFWKQLRNVVFSCKFFISFIHQNVRTYSNIYIGCPGTWPPKCSWRTPQSSGLLLWSLGVVQQIVLESFVVLSW</sequence>
<protein>
    <submittedName>
        <fullName evidence="1">Uncharacterized protein</fullName>
    </submittedName>
</protein>
<dbReference type="AlphaFoldDB" id="A0A7C9AGP0"/>
<proteinExistence type="predicted"/>
<reference evidence="1" key="1">
    <citation type="journal article" date="2013" name="J. Plant Res.">
        <title>Effect of fungi and light on seed germination of three Opuntia species from semiarid lands of central Mexico.</title>
        <authorList>
            <person name="Delgado-Sanchez P."/>
            <person name="Jimenez-Bremont J.F."/>
            <person name="Guerrero-Gonzalez Mde L."/>
            <person name="Flores J."/>
        </authorList>
    </citation>
    <scope>NUCLEOTIDE SEQUENCE</scope>
    <source>
        <tissue evidence="1">Cladode</tissue>
    </source>
</reference>
<organism evidence="1">
    <name type="scientific">Opuntia streptacantha</name>
    <name type="common">Prickly pear cactus</name>
    <name type="synonym">Opuntia cardona</name>
    <dbReference type="NCBI Taxonomy" id="393608"/>
    <lineage>
        <taxon>Eukaryota</taxon>
        <taxon>Viridiplantae</taxon>
        <taxon>Streptophyta</taxon>
        <taxon>Embryophyta</taxon>
        <taxon>Tracheophyta</taxon>
        <taxon>Spermatophyta</taxon>
        <taxon>Magnoliopsida</taxon>
        <taxon>eudicotyledons</taxon>
        <taxon>Gunneridae</taxon>
        <taxon>Pentapetalae</taxon>
        <taxon>Caryophyllales</taxon>
        <taxon>Cactineae</taxon>
        <taxon>Cactaceae</taxon>
        <taxon>Opuntioideae</taxon>
        <taxon>Opuntia</taxon>
    </lineage>
</organism>
<evidence type="ECO:0000313" key="1">
    <source>
        <dbReference type="EMBL" id="MBA4666337.1"/>
    </source>
</evidence>
<accession>A0A7C9AGP0</accession>
<reference evidence="1" key="2">
    <citation type="submission" date="2020-07" db="EMBL/GenBank/DDBJ databases">
        <authorList>
            <person name="Vera ALvarez R."/>
            <person name="Arias-Moreno D.M."/>
            <person name="Jimenez-Jacinto V."/>
            <person name="Jimenez-Bremont J.F."/>
            <person name="Swaminathan K."/>
            <person name="Moose S.P."/>
            <person name="Guerrero-Gonzalez M.L."/>
            <person name="Marino-Ramirez L."/>
            <person name="Landsman D."/>
            <person name="Rodriguez-Kessler M."/>
            <person name="Delgado-Sanchez P."/>
        </authorList>
    </citation>
    <scope>NUCLEOTIDE SEQUENCE</scope>
    <source>
        <tissue evidence="1">Cladode</tissue>
    </source>
</reference>
<dbReference type="EMBL" id="GISG01231325">
    <property type="protein sequence ID" value="MBA4666337.1"/>
    <property type="molecule type" value="Transcribed_RNA"/>
</dbReference>
<name>A0A7C9AGP0_OPUST</name>